<dbReference type="PANTHER" id="PTHR39084:SF1">
    <property type="entry name" value="DUF4010 DOMAIN-CONTAINING PROTEIN"/>
    <property type="match status" value="1"/>
</dbReference>
<evidence type="ECO:0000256" key="2">
    <source>
        <dbReference type="ARBA" id="ARBA00009298"/>
    </source>
</evidence>
<dbReference type="GO" id="GO:0005886">
    <property type="term" value="C:plasma membrane"/>
    <property type="evidence" value="ECO:0007669"/>
    <property type="project" value="UniProtKB-SubCell"/>
</dbReference>
<keyword evidence="3" id="KW-1003">Cell membrane</keyword>
<evidence type="ECO:0000313" key="10">
    <source>
        <dbReference type="EMBL" id="RCW69324.1"/>
    </source>
</evidence>
<dbReference type="OrthoDB" id="9813718at2"/>
<reference evidence="10 11" key="1">
    <citation type="submission" date="2018-07" db="EMBL/GenBank/DDBJ databases">
        <title>Genomic Encyclopedia of Type Strains, Phase IV (KMG-IV): sequencing the most valuable type-strain genomes for metagenomic binning, comparative biology and taxonomic classification.</title>
        <authorList>
            <person name="Goeker M."/>
        </authorList>
    </citation>
    <scope>NUCLEOTIDE SEQUENCE [LARGE SCALE GENOMIC DNA]</scope>
    <source>
        <strain evidence="10 11">DSM 21634</strain>
    </source>
</reference>
<evidence type="ECO:0000313" key="11">
    <source>
        <dbReference type="Proteomes" id="UP000252884"/>
    </source>
</evidence>
<gene>
    <name evidence="10" type="ORF">DES41_106195</name>
</gene>
<evidence type="ECO:0000256" key="7">
    <source>
        <dbReference type="SAM" id="Phobius"/>
    </source>
</evidence>
<organism evidence="10 11">
    <name type="scientific">Pseudorhodoferax soli</name>
    <dbReference type="NCBI Taxonomy" id="545864"/>
    <lineage>
        <taxon>Bacteria</taxon>
        <taxon>Pseudomonadati</taxon>
        <taxon>Pseudomonadota</taxon>
        <taxon>Betaproteobacteria</taxon>
        <taxon>Burkholderiales</taxon>
        <taxon>Comamonadaceae</taxon>
    </lineage>
</organism>
<feature type="transmembrane region" description="Helical" evidence="7">
    <location>
        <begin position="47"/>
        <end position="77"/>
    </location>
</feature>
<sequence>MPDTSSPLPAESWPYVQILVRLALSLALGLLIGLERERRGKEAGLRTFGFVALLGALGGSLGTPFALATLALTGMLTVVLNVQTLRANQGAELTTSAAMLVTCMAGILCGLGHTISPAAVMVIATALLAWKERLAGFSMGLSESELRSALLLAILAIVIYPALPAGAIGPFGLVEPRAAWVTVILIAGIGFVNYILWKMYGTRGAELSGFLGGLVNSNFTVIEMASRVRQSAGALQGTAFRGILLATAAMLLRNAALLAILAPLALLGSLGAFGLMLLCCLVLVLASLRGRRGMPPVQAPAITLDLPFSLPQALKYGVVFLLLHVVGALTQRQFGDAGFYFVSVVGGLMSSASAVAAAATLAAQGSLAPGVAGTGAVLASFTSMAFSLSFVLRTRERGLILRLGAAMLGVAAAGMAGLLLARRLEPWLMQWLPALGRLHS</sequence>
<protein>
    <submittedName>
        <fullName evidence="10">Uncharacterized membrane protein (DUF4010 family)</fullName>
    </submittedName>
</protein>
<comment type="caution">
    <text evidence="10">The sequence shown here is derived from an EMBL/GenBank/DDBJ whole genome shotgun (WGS) entry which is preliminary data.</text>
</comment>
<name>A0A368XTI0_9BURK</name>
<keyword evidence="6 7" id="KW-0472">Membrane</keyword>
<dbReference type="Pfam" id="PF13194">
    <property type="entry name" value="DUF4010"/>
    <property type="match status" value="1"/>
</dbReference>
<evidence type="ECO:0000256" key="6">
    <source>
        <dbReference type="ARBA" id="ARBA00023136"/>
    </source>
</evidence>
<evidence type="ECO:0000256" key="4">
    <source>
        <dbReference type="ARBA" id="ARBA00022692"/>
    </source>
</evidence>
<feature type="transmembrane region" description="Helical" evidence="7">
    <location>
        <begin position="178"/>
        <end position="197"/>
    </location>
</feature>
<dbReference type="EMBL" id="QPJK01000006">
    <property type="protein sequence ID" value="RCW69324.1"/>
    <property type="molecule type" value="Genomic_DNA"/>
</dbReference>
<feature type="transmembrane region" description="Helical" evidence="7">
    <location>
        <begin position="97"/>
        <end position="130"/>
    </location>
</feature>
<dbReference type="AlphaFoldDB" id="A0A368XTI0"/>
<keyword evidence="5 7" id="KW-1133">Transmembrane helix</keyword>
<feature type="domain" description="MgtC/SapB/SrpB/YhiD N-terminal" evidence="8">
    <location>
        <begin position="22"/>
        <end position="135"/>
    </location>
</feature>
<feature type="domain" description="DUF4010" evidence="9">
    <location>
        <begin position="184"/>
        <end position="391"/>
    </location>
</feature>
<feature type="transmembrane region" description="Helical" evidence="7">
    <location>
        <begin position="399"/>
        <end position="421"/>
    </location>
</feature>
<evidence type="ECO:0000256" key="3">
    <source>
        <dbReference type="ARBA" id="ARBA00022475"/>
    </source>
</evidence>
<keyword evidence="11" id="KW-1185">Reference proteome</keyword>
<feature type="transmembrane region" description="Helical" evidence="7">
    <location>
        <begin position="337"/>
        <end position="359"/>
    </location>
</feature>
<evidence type="ECO:0000259" key="8">
    <source>
        <dbReference type="Pfam" id="PF02308"/>
    </source>
</evidence>
<dbReference type="PANTHER" id="PTHR39084">
    <property type="entry name" value="MEMBRANE PROTEIN-RELATED"/>
    <property type="match status" value="1"/>
</dbReference>
<feature type="transmembrane region" description="Helical" evidence="7">
    <location>
        <begin position="234"/>
        <end position="252"/>
    </location>
</feature>
<evidence type="ECO:0000256" key="1">
    <source>
        <dbReference type="ARBA" id="ARBA00004651"/>
    </source>
</evidence>
<evidence type="ECO:0000256" key="5">
    <source>
        <dbReference type="ARBA" id="ARBA00022989"/>
    </source>
</evidence>
<evidence type="ECO:0000259" key="9">
    <source>
        <dbReference type="Pfam" id="PF13194"/>
    </source>
</evidence>
<comment type="similarity">
    <text evidence="2">Belongs to the MgtC/SapB family.</text>
</comment>
<feature type="transmembrane region" description="Helical" evidence="7">
    <location>
        <begin position="150"/>
        <end position="172"/>
    </location>
</feature>
<feature type="transmembrane region" description="Helical" evidence="7">
    <location>
        <begin position="371"/>
        <end position="392"/>
    </location>
</feature>
<comment type="subcellular location">
    <subcellularLocation>
        <location evidence="1">Cell membrane</location>
        <topology evidence="1">Multi-pass membrane protein</topology>
    </subcellularLocation>
</comment>
<dbReference type="PRINTS" id="PR01837">
    <property type="entry name" value="MGTCSAPBPROT"/>
</dbReference>
<dbReference type="RefSeq" id="WP_114469736.1">
    <property type="nucleotide sequence ID" value="NZ_QPJK01000006.1"/>
</dbReference>
<dbReference type="InterPro" id="IPR025105">
    <property type="entry name" value="DUF4010"/>
</dbReference>
<dbReference type="InterPro" id="IPR049177">
    <property type="entry name" value="MgtC_SapB_SrpB_YhiD_N"/>
</dbReference>
<dbReference type="Proteomes" id="UP000252884">
    <property type="component" value="Unassembled WGS sequence"/>
</dbReference>
<proteinExistence type="inferred from homology"/>
<dbReference type="Pfam" id="PF02308">
    <property type="entry name" value="MgtC"/>
    <property type="match status" value="1"/>
</dbReference>
<feature type="transmembrane region" description="Helical" evidence="7">
    <location>
        <begin position="264"/>
        <end position="286"/>
    </location>
</feature>
<feature type="transmembrane region" description="Helical" evidence="7">
    <location>
        <begin position="12"/>
        <end position="35"/>
    </location>
</feature>
<accession>A0A368XTI0</accession>
<keyword evidence="4 7" id="KW-0812">Transmembrane</keyword>
<dbReference type="InterPro" id="IPR003416">
    <property type="entry name" value="MgtC/SapB/SrpB/YhiD_fam"/>
</dbReference>